<feature type="compositionally biased region" description="Acidic residues" evidence="1">
    <location>
        <begin position="429"/>
        <end position="439"/>
    </location>
</feature>
<name>A0A1J7JRX2_9PEZI</name>
<sequence length="564" mass="61912">MEYPDTCASDPELAVPRPLQIIKRVERSRDLRNRDISTTSGYSTNRDSSHGSFPNLPDGDAALVIPKKRRAPRPFVPSRADFTLPPAEDKTAHLEADKETTPKPRRLTSCDAPERGISECLNARPLSTMTSLPFLEDKKLRHNPDISPLDGWRLPSSISSSRMPSSNFDNLGQDIAERTAGAAVEVSTQFVQSGGPLAQPWHPQSSHPDPFNTTYLHDLKSTLLPTPHTTILEVLEDKSAPPTLSLGASSSLLLLAHIQFNPNATPTPHPQRHTHTRQNSDDLIQDLEFTLGSSTTPYLVVQVVYAHSAFPDQSTGGCVTQTRLETTCTASIERHDVRSLWSPRGRRGAQKQELFGIIASHWGVEAAADVTRRMLGGPRRARGAGVSIARTIGVRGWMRGGYGAGGPVVPRRKGSLRASFLGQVAGENGGEEGQDENEAEHDRARKIWTDIRRMSSVGSGGEGDEDRKVSAGSTYSELRHGKSDVDRRREMIRERALRNRRSVGADTLRSLVPTVAEGNSCAPLIQDGDRDMTLKRLGAAKMDSVSGRGKGKENMRWSWTGWWQ</sequence>
<accession>A0A1J7JRX2</accession>
<reference evidence="2 3" key="1">
    <citation type="submission" date="2016-10" db="EMBL/GenBank/DDBJ databases">
        <title>Draft genome sequence of Coniochaeta ligniaria NRRL30616, a lignocellulolytic fungus for bioabatement of inhibitors in plant biomass hydrolysates.</title>
        <authorList>
            <consortium name="DOE Joint Genome Institute"/>
            <person name="Jimenez D.J."/>
            <person name="Hector R.E."/>
            <person name="Riley R."/>
            <person name="Sun H."/>
            <person name="Grigoriev I.V."/>
            <person name="Van Elsas J.D."/>
            <person name="Nichols N.N."/>
        </authorList>
    </citation>
    <scope>NUCLEOTIDE SEQUENCE [LARGE SCALE GENOMIC DNA]</scope>
    <source>
        <strain evidence="2 3">NRRL 30616</strain>
    </source>
</reference>
<feature type="compositionally biased region" description="Basic and acidic residues" evidence="1">
    <location>
        <begin position="23"/>
        <end position="35"/>
    </location>
</feature>
<keyword evidence="3" id="KW-1185">Reference proteome</keyword>
<dbReference type="OrthoDB" id="5213862at2759"/>
<organism evidence="2 3">
    <name type="scientific">Coniochaeta ligniaria NRRL 30616</name>
    <dbReference type="NCBI Taxonomy" id="1408157"/>
    <lineage>
        <taxon>Eukaryota</taxon>
        <taxon>Fungi</taxon>
        <taxon>Dikarya</taxon>
        <taxon>Ascomycota</taxon>
        <taxon>Pezizomycotina</taxon>
        <taxon>Sordariomycetes</taxon>
        <taxon>Sordariomycetidae</taxon>
        <taxon>Coniochaetales</taxon>
        <taxon>Coniochaetaceae</taxon>
        <taxon>Coniochaeta</taxon>
    </lineage>
</organism>
<proteinExistence type="predicted"/>
<feature type="compositionally biased region" description="Basic and acidic residues" evidence="1">
    <location>
        <begin position="440"/>
        <end position="453"/>
    </location>
</feature>
<evidence type="ECO:0000313" key="2">
    <source>
        <dbReference type="EMBL" id="OIW32116.1"/>
    </source>
</evidence>
<evidence type="ECO:0000313" key="3">
    <source>
        <dbReference type="Proteomes" id="UP000182658"/>
    </source>
</evidence>
<evidence type="ECO:0000256" key="1">
    <source>
        <dbReference type="SAM" id="MobiDB-lite"/>
    </source>
</evidence>
<dbReference type="AlphaFoldDB" id="A0A1J7JRX2"/>
<dbReference type="Proteomes" id="UP000182658">
    <property type="component" value="Unassembled WGS sequence"/>
</dbReference>
<gene>
    <name evidence="2" type="ORF">CONLIGDRAFT_712510</name>
</gene>
<feature type="region of interest" description="Disordered" evidence="1">
    <location>
        <begin position="423"/>
        <end position="482"/>
    </location>
</feature>
<feature type="region of interest" description="Disordered" evidence="1">
    <location>
        <begin position="1"/>
        <end position="111"/>
    </location>
</feature>
<feature type="compositionally biased region" description="Polar residues" evidence="1">
    <location>
        <begin position="36"/>
        <end position="52"/>
    </location>
</feature>
<feature type="compositionally biased region" description="Basic and acidic residues" evidence="1">
    <location>
        <begin position="87"/>
        <end position="102"/>
    </location>
</feature>
<dbReference type="EMBL" id="KV875095">
    <property type="protein sequence ID" value="OIW32116.1"/>
    <property type="molecule type" value="Genomic_DNA"/>
</dbReference>
<dbReference type="InParanoid" id="A0A1J7JRX2"/>
<protein>
    <submittedName>
        <fullName evidence="2">Uncharacterized protein</fullName>
    </submittedName>
</protein>